<dbReference type="AlphaFoldDB" id="A0A9N9K1R8"/>
<comment type="caution">
    <text evidence="2">The sequence shown here is derived from an EMBL/GenBank/DDBJ whole genome shotgun (WGS) entry which is preliminary data.</text>
</comment>
<name>A0A9N9K1R8_9GLOM</name>
<feature type="non-terminal residue" evidence="2">
    <location>
        <position position="83"/>
    </location>
</feature>
<evidence type="ECO:0000313" key="2">
    <source>
        <dbReference type="EMBL" id="CAG8804526.1"/>
    </source>
</evidence>
<dbReference type="Proteomes" id="UP000789405">
    <property type="component" value="Unassembled WGS sequence"/>
</dbReference>
<accession>A0A9N9K1R8</accession>
<sequence length="83" mass="9976">LRNRSQLDSLEYSRMRLSRSMHFGEHDRFMSHSEHFDAPYEPVPPFYRPSDAWQRPLGSHSSYAHRNHTNYYGRSSGFDRESR</sequence>
<evidence type="ECO:0000256" key="1">
    <source>
        <dbReference type="SAM" id="MobiDB-lite"/>
    </source>
</evidence>
<dbReference type="EMBL" id="CAJVPY010039062">
    <property type="protein sequence ID" value="CAG8804526.1"/>
    <property type="molecule type" value="Genomic_DNA"/>
</dbReference>
<keyword evidence="3" id="KW-1185">Reference proteome</keyword>
<feature type="region of interest" description="Disordered" evidence="1">
    <location>
        <begin position="57"/>
        <end position="83"/>
    </location>
</feature>
<organism evidence="2 3">
    <name type="scientific">Dentiscutata erythropus</name>
    <dbReference type="NCBI Taxonomy" id="1348616"/>
    <lineage>
        <taxon>Eukaryota</taxon>
        <taxon>Fungi</taxon>
        <taxon>Fungi incertae sedis</taxon>
        <taxon>Mucoromycota</taxon>
        <taxon>Glomeromycotina</taxon>
        <taxon>Glomeromycetes</taxon>
        <taxon>Diversisporales</taxon>
        <taxon>Gigasporaceae</taxon>
        <taxon>Dentiscutata</taxon>
    </lineage>
</organism>
<gene>
    <name evidence="2" type="ORF">DERYTH_LOCUS24121</name>
</gene>
<reference evidence="2" key="1">
    <citation type="submission" date="2021-06" db="EMBL/GenBank/DDBJ databases">
        <authorList>
            <person name="Kallberg Y."/>
            <person name="Tangrot J."/>
            <person name="Rosling A."/>
        </authorList>
    </citation>
    <scope>NUCLEOTIDE SEQUENCE</scope>
    <source>
        <strain evidence="2">MA453B</strain>
    </source>
</reference>
<proteinExistence type="predicted"/>
<evidence type="ECO:0000313" key="3">
    <source>
        <dbReference type="Proteomes" id="UP000789405"/>
    </source>
</evidence>
<protein>
    <submittedName>
        <fullName evidence="2">12427_t:CDS:1</fullName>
    </submittedName>
</protein>